<dbReference type="GO" id="GO:0016020">
    <property type="term" value="C:membrane"/>
    <property type="evidence" value="ECO:0007669"/>
    <property type="project" value="InterPro"/>
</dbReference>
<keyword evidence="2" id="KW-1003">Cell membrane</keyword>
<dbReference type="AlphaFoldDB" id="A0AA49IXR3"/>
<evidence type="ECO:0000313" key="12">
    <source>
        <dbReference type="EMBL" id="WIM06867.1"/>
    </source>
</evidence>
<evidence type="ECO:0000256" key="5">
    <source>
        <dbReference type="ARBA" id="ARBA00022741"/>
    </source>
</evidence>
<dbReference type="Gene3D" id="3.40.50.300">
    <property type="entry name" value="P-loop containing nucleotide triphosphate hydrolases"/>
    <property type="match status" value="1"/>
</dbReference>
<dbReference type="NCBIfam" id="TIGR02142">
    <property type="entry name" value="modC_ABC"/>
    <property type="match status" value="1"/>
</dbReference>
<evidence type="ECO:0000256" key="7">
    <source>
        <dbReference type="ARBA" id="ARBA00022967"/>
    </source>
</evidence>
<dbReference type="InterPro" id="IPR008995">
    <property type="entry name" value="Mo/tungstate-bd_C_term_dom"/>
</dbReference>
<dbReference type="EMBL" id="CP107246">
    <property type="protein sequence ID" value="WIM06867.1"/>
    <property type="molecule type" value="Genomic_DNA"/>
</dbReference>
<dbReference type="SUPFAM" id="SSF50331">
    <property type="entry name" value="MOP-like"/>
    <property type="match status" value="1"/>
</dbReference>
<gene>
    <name evidence="12" type="primary">modC</name>
    <name evidence="12" type="ORF">OHM77_06285</name>
</gene>
<evidence type="ECO:0000256" key="3">
    <source>
        <dbReference type="ARBA" id="ARBA00022505"/>
    </source>
</evidence>
<keyword evidence="7" id="KW-1278">Translocase</keyword>
<keyword evidence="1" id="KW-0813">Transport</keyword>
<dbReference type="PANTHER" id="PTHR43514:SF10">
    <property type="entry name" value="MOLYBDENUM IMPORT ATP-BINDING PROTEIN MODC 2"/>
    <property type="match status" value="1"/>
</dbReference>
<dbReference type="InterPro" id="IPR004606">
    <property type="entry name" value="Mop_domain"/>
</dbReference>
<evidence type="ECO:0000256" key="6">
    <source>
        <dbReference type="ARBA" id="ARBA00022840"/>
    </source>
</evidence>
<evidence type="ECO:0000256" key="8">
    <source>
        <dbReference type="ARBA" id="ARBA00023136"/>
    </source>
</evidence>
<evidence type="ECO:0000256" key="4">
    <source>
        <dbReference type="ARBA" id="ARBA00022519"/>
    </source>
</evidence>
<protein>
    <submittedName>
        <fullName evidence="12">Molybdenum ABC transporter ATP-binding protein</fullName>
    </submittedName>
</protein>
<keyword evidence="4" id="KW-0997">Cell inner membrane</keyword>
<dbReference type="GO" id="GO:0140359">
    <property type="term" value="F:ABC-type transporter activity"/>
    <property type="evidence" value="ECO:0007669"/>
    <property type="project" value="InterPro"/>
</dbReference>
<organism evidence="12">
    <name type="scientific">Candidatus Nitricoxidivorans perseverans</name>
    <dbReference type="NCBI Taxonomy" id="2975601"/>
    <lineage>
        <taxon>Bacteria</taxon>
        <taxon>Pseudomonadati</taxon>
        <taxon>Pseudomonadota</taxon>
        <taxon>Betaproteobacteria</taxon>
        <taxon>Nitrosomonadales</taxon>
        <taxon>Sterolibacteriaceae</taxon>
        <taxon>Candidatus Nitricoxidivorans</taxon>
    </lineage>
</organism>
<evidence type="ECO:0000256" key="9">
    <source>
        <dbReference type="PROSITE-ProRule" id="PRU01213"/>
    </source>
</evidence>
<name>A0AA49IXR3_9PROT</name>
<evidence type="ECO:0000256" key="2">
    <source>
        <dbReference type="ARBA" id="ARBA00022475"/>
    </source>
</evidence>
<dbReference type="GO" id="GO:0015098">
    <property type="term" value="F:molybdate ion transmembrane transporter activity"/>
    <property type="evidence" value="ECO:0007669"/>
    <property type="project" value="InterPro"/>
</dbReference>
<dbReference type="InterPro" id="IPR017871">
    <property type="entry name" value="ABC_transporter-like_CS"/>
</dbReference>
<sequence>MTRMEVALQLRKGAFNLDVSFHTPGRGVVALFGHSGSGKSTILRCLAGLERGSGRIAINGEVWQDSATGDFVPPHRRGVGYVFQEPSLFPHFSVRENLAYGFKRVPERERRVRFDDAVALLGIERLLERSPARLSGGERQRVAIARALLASPKLLLMDEPLSALDEKSKREIIPYLERLHAELAIPAVLVSHSLREVERLADHIVWLENGCVRDAGAITQLLGSVAMAQAEEDAGTVVEAVVALHDEQFHLTALDSSCGRLWVHRMYASPRQKVRVRLPARDVSIALEAESGTSILNQWRARIEEVVPTTPGQVLVRMGAGERYNVPLLACITAKSASHLQLGPGAEVYARIKSVGLLE</sequence>
<dbReference type="Pfam" id="PF00005">
    <property type="entry name" value="ABC_tran"/>
    <property type="match status" value="1"/>
</dbReference>
<dbReference type="InterPro" id="IPR003593">
    <property type="entry name" value="AAA+_ATPase"/>
</dbReference>
<dbReference type="SUPFAM" id="SSF52540">
    <property type="entry name" value="P-loop containing nucleoside triphosphate hydrolases"/>
    <property type="match status" value="1"/>
</dbReference>
<accession>A0AA49IXR3</accession>
<dbReference type="InterPro" id="IPR027417">
    <property type="entry name" value="P-loop_NTPase"/>
</dbReference>
<dbReference type="PROSITE" id="PS50893">
    <property type="entry name" value="ABC_TRANSPORTER_2"/>
    <property type="match status" value="1"/>
</dbReference>
<dbReference type="KEGG" id="npv:OHM77_06285"/>
<dbReference type="PROSITE" id="PS00211">
    <property type="entry name" value="ABC_TRANSPORTER_1"/>
    <property type="match status" value="1"/>
</dbReference>
<dbReference type="PANTHER" id="PTHR43514">
    <property type="entry name" value="ABC TRANSPORTER I FAMILY MEMBER 10"/>
    <property type="match status" value="1"/>
</dbReference>
<dbReference type="Gene3D" id="2.40.50.100">
    <property type="match status" value="1"/>
</dbReference>
<proteinExistence type="predicted"/>
<feature type="domain" description="ABC transporter" evidence="10">
    <location>
        <begin position="1"/>
        <end position="234"/>
    </location>
</feature>
<feature type="domain" description="Mop" evidence="11">
    <location>
        <begin position="292"/>
        <end position="359"/>
    </location>
</feature>
<keyword evidence="3 9" id="KW-0500">Molybdenum</keyword>
<dbReference type="GO" id="GO:0016887">
    <property type="term" value="F:ATP hydrolysis activity"/>
    <property type="evidence" value="ECO:0007669"/>
    <property type="project" value="InterPro"/>
</dbReference>
<dbReference type="Proteomes" id="UP001234916">
    <property type="component" value="Chromosome"/>
</dbReference>
<dbReference type="InterPro" id="IPR050334">
    <property type="entry name" value="Molybdenum_import_ModC"/>
</dbReference>
<keyword evidence="5" id="KW-0547">Nucleotide-binding</keyword>
<dbReference type="Pfam" id="PF03459">
    <property type="entry name" value="TOBE"/>
    <property type="match status" value="1"/>
</dbReference>
<evidence type="ECO:0000259" key="11">
    <source>
        <dbReference type="PROSITE" id="PS51866"/>
    </source>
</evidence>
<keyword evidence="6 12" id="KW-0067">ATP-binding</keyword>
<dbReference type="PROSITE" id="PS51866">
    <property type="entry name" value="MOP"/>
    <property type="match status" value="1"/>
</dbReference>
<dbReference type="InterPro" id="IPR011868">
    <property type="entry name" value="ModC_ABC_ATP-bd"/>
</dbReference>
<dbReference type="GO" id="GO:0005524">
    <property type="term" value="F:ATP binding"/>
    <property type="evidence" value="ECO:0007669"/>
    <property type="project" value="UniProtKB-KW"/>
</dbReference>
<dbReference type="InterPro" id="IPR003439">
    <property type="entry name" value="ABC_transporter-like_ATP-bd"/>
</dbReference>
<reference evidence="12" key="1">
    <citation type="journal article" date="2023" name="Nat. Microbiol.">
        <title>Enrichment and characterization of a nitric oxide-reducing microbial community in a continuous bioreactor.</title>
        <authorList>
            <person name="Garrido-Amador P."/>
            <person name="Stortenbeker N."/>
            <person name="Wessels H.J.C.T."/>
            <person name="Speth D.R."/>
            <person name="Garcia-Heredia I."/>
            <person name="Kartal B."/>
        </authorList>
    </citation>
    <scope>NUCLEOTIDE SEQUENCE</scope>
    <source>
        <strain evidence="12">MAG1</strain>
    </source>
</reference>
<dbReference type="InterPro" id="IPR005116">
    <property type="entry name" value="Transp-assoc_OB_typ1"/>
</dbReference>
<dbReference type="SMART" id="SM00382">
    <property type="entry name" value="AAA"/>
    <property type="match status" value="1"/>
</dbReference>
<evidence type="ECO:0000259" key="10">
    <source>
        <dbReference type="PROSITE" id="PS50893"/>
    </source>
</evidence>
<evidence type="ECO:0000256" key="1">
    <source>
        <dbReference type="ARBA" id="ARBA00022448"/>
    </source>
</evidence>
<keyword evidence="8" id="KW-0472">Membrane</keyword>